<keyword evidence="3 5" id="KW-0067">ATP-binding</keyword>
<evidence type="ECO:0000256" key="2">
    <source>
        <dbReference type="ARBA" id="ARBA00022741"/>
    </source>
</evidence>
<comment type="subcellular location">
    <subcellularLocation>
        <location evidence="5">Cytoplasm</location>
    </subcellularLocation>
</comment>
<dbReference type="InterPro" id="IPR037196">
    <property type="entry name" value="HSP90_C"/>
</dbReference>
<keyword evidence="5" id="KW-0963">Cytoplasm</keyword>
<name>A0ABV7WRA8_9GAMM</name>
<feature type="domain" description="Histidine kinase/HSP90-like ATPase" evidence="7">
    <location>
        <begin position="29"/>
        <end position="175"/>
    </location>
</feature>
<dbReference type="PIRSF" id="PIRSF002583">
    <property type="entry name" value="Hsp90"/>
    <property type="match status" value="1"/>
</dbReference>
<dbReference type="InterPro" id="IPR019805">
    <property type="entry name" value="Heat_shock_protein_90_CS"/>
</dbReference>
<comment type="caution">
    <text evidence="8">The sequence shown here is derived from an EMBL/GenBank/DDBJ whole genome shotgun (WGS) entry which is preliminary data.</text>
</comment>
<dbReference type="HAMAP" id="MF_00505">
    <property type="entry name" value="HSP90"/>
    <property type="match status" value="1"/>
</dbReference>
<gene>
    <name evidence="5 8" type="primary">htpG</name>
    <name evidence="8" type="ORF">ACFOND_02425</name>
</gene>
<dbReference type="EMBL" id="JBHRYN010000005">
    <property type="protein sequence ID" value="MFC3700480.1"/>
    <property type="molecule type" value="Genomic_DNA"/>
</dbReference>
<dbReference type="NCBIfam" id="NF003555">
    <property type="entry name" value="PRK05218.1"/>
    <property type="match status" value="1"/>
</dbReference>
<dbReference type="CDD" id="cd16927">
    <property type="entry name" value="HATPase_Hsp90-like"/>
    <property type="match status" value="1"/>
</dbReference>
<dbReference type="SUPFAM" id="SSF54211">
    <property type="entry name" value="Ribosomal protein S5 domain 2-like"/>
    <property type="match status" value="1"/>
</dbReference>
<evidence type="ECO:0000313" key="9">
    <source>
        <dbReference type="Proteomes" id="UP001595710"/>
    </source>
</evidence>
<organism evidence="8 9">
    <name type="scientific">Reinekea marina</name>
    <dbReference type="NCBI Taxonomy" id="1310421"/>
    <lineage>
        <taxon>Bacteria</taxon>
        <taxon>Pseudomonadati</taxon>
        <taxon>Pseudomonadota</taxon>
        <taxon>Gammaproteobacteria</taxon>
        <taxon>Oceanospirillales</taxon>
        <taxon>Saccharospirillaceae</taxon>
        <taxon>Reinekea</taxon>
    </lineage>
</organism>
<evidence type="ECO:0000256" key="1">
    <source>
        <dbReference type="ARBA" id="ARBA00008239"/>
    </source>
</evidence>
<dbReference type="Proteomes" id="UP001595710">
    <property type="component" value="Unassembled WGS sequence"/>
</dbReference>
<keyword evidence="9" id="KW-1185">Reference proteome</keyword>
<comment type="caution">
    <text evidence="5">Lacks conserved residue(s) required for the propagation of feature annotation.</text>
</comment>
<dbReference type="InterPro" id="IPR036890">
    <property type="entry name" value="HATPase_C_sf"/>
</dbReference>
<dbReference type="SUPFAM" id="SSF55874">
    <property type="entry name" value="ATPase domain of HSP90 chaperone/DNA topoisomerase II/histidine kinase"/>
    <property type="match status" value="1"/>
</dbReference>
<comment type="similarity">
    <text evidence="1 5">Belongs to the heat shock protein 90 family.</text>
</comment>
<evidence type="ECO:0000259" key="7">
    <source>
        <dbReference type="SMART" id="SM00387"/>
    </source>
</evidence>
<dbReference type="RefSeq" id="WP_290281794.1">
    <property type="nucleotide sequence ID" value="NZ_JAUFQI010000001.1"/>
</dbReference>
<evidence type="ECO:0000256" key="5">
    <source>
        <dbReference type="HAMAP-Rule" id="MF_00505"/>
    </source>
</evidence>
<evidence type="ECO:0000256" key="4">
    <source>
        <dbReference type="ARBA" id="ARBA00023186"/>
    </source>
</evidence>
<dbReference type="Gene3D" id="3.40.50.11260">
    <property type="match status" value="1"/>
</dbReference>
<dbReference type="PRINTS" id="PR00775">
    <property type="entry name" value="HEATSHOCK90"/>
</dbReference>
<feature type="coiled-coil region" evidence="6">
    <location>
        <begin position="502"/>
        <end position="537"/>
    </location>
</feature>
<dbReference type="Gene3D" id="3.30.230.80">
    <property type="match status" value="1"/>
</dbReference>
<dbReference type="InterPro" id="IPR020575">
    <property type="entry name" value="Hsp90_N"/>
</dbReference>
<dbReference type="SUPFAM" id="SSF110942">
    <property type="entry name" value="HSP90 C-terminal domain"/>
    <property type="match status" value="1"/>
</dbReference>
<reference evidence="9" key="1">
    <citation type="journal article" date="2019" name="Int. J. Syst. Evol. Microbiol.">
        <title>The Global Catalogue of Microorganisms (GCM) 10K type strain sequencing project: providing services to taxonomists for standard genome sequencing and annotation.</title>
        <authorList>
            <consortium name="The Broad Institute Genomics Platform"/>
            <consortium name="The Broad Institute Genome Sequencing Center for Infectious Disease"/>
            <person name="Wu L."/>
            <person name="Ma J."/>
        </authorList>
    </citation>
    <scope>NUCLEOTIDE SEQUENCE [LARGE SCALE GENOMIC DNA]</scope>
    <source>
        <strain evidence="9">CECT 8288</strain>
    </source>
</reference>
<evidence type="ECO:0000313" key="8">
    <source>
        <dbReference type="EMBL" id="MFC3700480.1"/>
    </source>
</evidence>
<accession>A0ABV7WRA8</accession>
<protein>
    <recommendedName>
        <fullName evidence="5">Chaperone protein HtpG</fullName>
    </recommendedName>
    <alternativeName>
        <fullName evidence="5">Heat shock protein HtpG</fullName>
    </alternativeName>
    <alternativeName>
        <fullName evidence="5">High temperature protein G</fullName>
    </alternativeName>
</protein>
<keyword evidence="2 5" id="KW-0547">Nucleotide-binding</keyword>
<feature type="region of interest" description="A; substrate-binding" evidence="5">
    <location>
        <begin position="1"/>
        <end position="343"/>
    </location>
</feature>
<keyword evidence="5" id="KW-0346">Stress response</keyword>
<evidence type="ECO:0000256" key="3">
    <source>
        <dbReference type="ARBA" id="ARBA00022840"/>
    </source>
</evidence>
<dbReference type="PROSITE" id="PS00298">
    <property type="entry name" value="HSP90"/>
    <property type="match status" value="1"/>
</dbReference>
<proteinExistence type="inferred from homology"/>
<dbReference type="PANTHER" id="PTHR11528">
    <property type="entry name" value="HEAT SHOCK PROTEIN 90 FAMILY MEMBER"/>
    <property type="match status" value="1"/>
</dbReference>
<dbReference type="Pfam" id="PF00183">
    <property type="entry name" value="HSP90"/>
    <property type="match status" value="1"/>
</dbReference>
<dbReference type="InterPro" id="IPR001404">
    <property type="entry name" value="Hsp90_fam"/>
</dbReference>
<dbReference type="Pfam" id="PF13589">
    <property type="entry name" value="HATPase_c_3"/>
    <property type="match status" value="1"/>
</dbReference>
<comment type="function">
    <text evidence="5">Molecular chaperone. Has ATPase activity.</text>
</comment>
<feature type="region of interest" description="C" evidence="5">
    <location>
        <begin position="561"/>
        <end position="635"/>
    </location>
</feature>
<dbReference type="InterPro" id="IPR003594">
    <property type="entry name" value="HATPase_dom"/>
</dbReference>
<dbReference type="InterPro" id="IPR020568">
    <property type="entry name" value="Ribosomal_Su5_D2-typ_SF"/>
</dbReference>
<comment type="subunit">
    <text evidence="5">Homodimer.</text>
</comment>
<keyword evidence="6" id="KW-0175">Coiled coil</keyword>
<dbReference type="SMART" id="SM00387">
    <property type="entry name" value="HATPase_c"/>
    <property type="match status" value="1"/>
</dbReference>
<keyword evidence="4 5" id="KW-0143">Chaperone</keyword>
<dbReference type="Gene3D" id="3.30.565.10">
    <property type="entry name" value="Histidine kinase-like ATPase, C-terminal domain"/>
    <property type="match status" value="1"/>
</dbReference>
<sequence>MSETNQESLSFQTEVKQLLHLMIHSLYSNKEIFLRELVSNASDACDKLRFQALKDDSLLADGADFRVRISSDKEANTLTIEDNGIGMTREDVINNLGTIAKSGTADFLKNLSGDEKKDSQLIGQFGVGFYSSFIVADKVDVYSRKAGVSAEEGVHWSSEGEGEFTLADVELPSRGTKLVLHLKADQTEFADSWRLRSLVKKYSDHISVPVQMLEDKPADQEDDKTVEAPQWENVNSAQALWTRARSEIKDEEYQELYHHISSDYGDAVTWSHNKVEGKLDYTSLLYVPEKAPFDMWNRERVRGLKLYVNRVFIMDDVEQFLPLYLRFIKGVVDSNDLPLNVSREILQSDSTIESIKTALVKRVLDMLDKLAKKQPEKYQAFWDEFGQVLKEGPSEDMANKEKIAKLLRFATTHTGESKQDQSLSAYIERMKEGQEKIYYVCADNHQTAKNSPHLEVFRKKGIEVLLLSDRIDEWLMGYLQDFDGKQIVDVARGGLDLGDIETEEEKKAQEKANDEHKELLERIKAEFKDEVEDVRMTHRLVESPACIVVGDNDMGAQMRRIMEAAGQQVPDSKPILELNPEHPLVVRLESEQNEERFSDLASILLEQARLAEGTQLSDAAGFVSRLNKLLLEMSA</sequence>
<dbReference type="Gene3D" id="1.20.120.790">
    <property type="entry name" value="Heat shock protein 90, C-terminal domain"/>
    <property type="match status" value="1"/>
</dbReference>
<evidence type="ECO:0000256" key="6">
    <source>
        <dbReference type="SAM" id="Coils"/>
    </source>
</evidence>